<keyword evidence="6" id="KW-0808">Transferase</keyword>
<dbReference type="InterPro" id="IPR016454">
    <property type="entry name" value="Cysteine_dSase"/>
</dbReference>
<dbReference type="EMBL" id="SORZ01000002">
    <property type="protein sequence ID" value="TPW34081.1"/>
    <property type="molecule type" value="Genomic_DNA"/>
</dbReference>
<dbReference type="RefSeq" id="WP_165600754.1">
    <property type="nucleotide sequence ID" value="NZ_SORZ01000002.1"/>
</dbReference>
<feature type="domain" description="Aminotransferase class V" evidence="13">
    <location>
        <begin position="2"/>
        <end position="376"/>
    </location>
</feature>
<keyword evidence="7" id="KW-0479">Metal-binding</keyword>
<evidence type="ECO:0000256" key="7">
    <source>
        <dbReference type="ARBA" id="ARBA00022723"/>
    </source>
</evidence>
<evidence type="ECO:0000256" key="2">
    <source>
        <dbReference type="ARBA" id="ARBA00003120"/>
    </source>
</evidence>
<evidence type="ECO:0000313" key="14">
    <source>
        <dbReference type="EMBL" id="TPW34081.1"/>
    </source>
</evidence>
<evidence type="ECO:0000256" key="8">
    <source>
        <dbReference type="ARBA" id="ARBA00022898"/>
    </source>
</evidence>
<organism evidence="14 15">
    <name type="scientific">Oecophyllibacter saccharovorans</name>
    <dbReference type="NCBI Taxonomy" id="2558360"/>
    <lineage>
        <taxon>Bacteria</taxon>
        <taxon>Pseudomonadati</taxon>
        <taxon>Pseudomonadota</taxon>
        <taxon>Alphaproteobacteria</taxon>
        <taxon>Acetobacterales</taxon>
        <taxon>Acetobacteraceae</taxon>
        <taxon>Oecophyllibacter</taxon>
    </lineage>
</organism>
<evidence type="ECO:0000256" key="11">
    <source>
        <dbReference type="ARBA" id="ARBA00050776"/>
    </source>
</evidence>
<dbReference type="Gene3D" id="3.90.1150.10">
    <property type="entry name" value="Aspartate Aminotransferase, domain 1"/>
    <property type="match status" value="1"/>
</dbReference>
<evidence type="ECO:0000256" key="3">
    <source>
        <dbReference type="ARBA" id="ARBA00006490"/>
    </source>
</evidence>
<dbReference type="InterPro" id="IPR015424">
    <property type="entry name" value="PyrdxlP-dep_Trfase"/>
</dbReference>
<sequence length="391" mass="41433">MIYLDYLATTPCDPRVVEAMLPWFTRDFGNAGSLHAPGRKAAEAVARARAQVAVLLGVTAEEIIFTSGATEANNLAIKGVARYRRPGAPGPETPRRRIVTLATEHKCVLQTVTDLEKEGFEPCVLGVGADGRVDEEAFRQALEVPTLLVSVMAANNETGVIQNLDVLAAMARETGATVHSDLAQAAGKMPLSLAGLDLASVSGHKLYGPKGIGVLYVRRRPRVRLQPLFSGGGQERLLRSGTLPVPLVVGMGRAAELMREEGAAEAVRLARLRERLLQGLREHWPHLRVNGTGTENSSLLPQLPGALNVCLGERGPPARALLEAVPEVAASLGSACTAGSGASSYVLRAMGLSEARAQRSLRLSVGRFTSEDEIDRAVAMLGAAFSRISGS</sequence>
<keyword evidence="8" id="KW-0663">Pyridoxal phosphate</keyword>
<proteinExistence type="inferred from homology"/>
<keyword evidence="15" id="KW-1185">Reference proteome</keyword>
<evidence type="ECO:0000256" key="9">
    <source>
        <dbReference type="ARBA" id="ARBA00023004"/>
    </source>
</evidence>
<comment type="similarity">
    <text evidence="3">Belongs to the class-V pyridoxal-phosphate-dependent aminotransferase family. NifS/IscS subfamily.</text>
</comment>
<dbReference type="GO" id="GO:0046872">
    <property type="term" value="F:metal ion binding"/>
    <property type="evidence" value="ECO:0007669"/>
    <property type="project" value="UniProtKB-KW"/>
</dbReference>
<evidence type="ECO:0000256" key="4">
    <source>
        <dbReference type="ARBA" id="ARBA00012239"/>
    </source>
</evidence>
<keyword evidence="9" id="KW-0408">Iron</keyword>
<dbReference type="Pfam" id="PF00266">
    <property type="entry name" value="Aminotran_5"/>
    <property type="match status" value="1"/>
</dbReference>
<comment type="caution">
    <text evidence="14">The sequence shown here is derived from an EMBL/GenBank/DDBJ whole genome shotgun (WGS) entry which is preliminary data.</text>
</comment>
<dbReference type="PIRSF" id="PIRSF005572">
    <property type="entry name" value="NifS"/>
    <property type="match status" value="1"/>
</dbReference>
<evidence type="ECO:0000313" key="15">
    <source>
        <dbReference type="Proteomes" id="UP000315037"/>
    </source>
</evidence>
<comment type="cofactor">
    <cofactor evidence="1 12">
        <name>pyridoxal 5'-phosphate</name>
        <dbReference type="ChEBI" id="CHEBI:597326"/>
    </cofactor>
</comment>
<evidence type="ECO:0000256" key="12">
    <source>
        <dbReference type="RuleBase" id="RU004504"/>
    </source>
</evidence>
<dbReference type="PANTHER" id="PTHR11601:SF34">
    <property type="entry name" value="CYSTEINE DESULFURASE"/>
    <property type="match status" value="1"/>
</dbReference>
<gene>
    <name evidence="14" type="ORF">E3202_05935</name>
</gene>
<comment type="function">
    <text evidence="2">Catalyzes the removal of elemental sulfur atoms from cysteine to produce alanine. Seems to participate in the biosynthesis of the nitrogenase metalloclusters by providing the inorganic sulfur required for the Fe-S core formation.</text>
</comment>
<dbReference type="InterPro" id="IPR015422">
    <property type="entry name" value="PyrdxlP-dep_Trfase_small"/>
</dbReference>
<evidence type="ECO:0000256" key="1">
    <source>
        <dbReference type="ARBA" id="ARBA00001933"/>
    </source>
</evidence>
<dbReference type="InterPro" id="IPR020578">
    <property type="entry name" value="Aminotrans_V_PyrdxlP_BS"/>
</dbReference>
<dbReference type="InterPro" id="IPR015421">
    <property type="entry name" value="PyrdxlP-dep_Trfase_major"/>
</dbReference>
<name>A0A506UL56_9PROT</name>
<dbReference type="PROSITE" id="PS00595">
    <property type="entry name" value="AA_TRANSFER_CLASS_5"/>
    <property type="match status" value="1"/>
</dbReference>
<evidence type="ECO:0000256" key="6">
    <source>
        <dbReference type="ARBA" id="ARBA00022679"/>
    </source>
</evidence>
<reference evidence="14 15" key="1">
    <citation type="submission" date="2019-03" db="EMBL/GenBank/DDBJ databases">
        <title>The complete genome sequence of Neokomagataea sp. Jb2 NBRC113641.</title>
        <authorList>
            <person name="Chua K.-O."/>
            <person name="Chan K.-G."/>
            <person name="See-Too W.-S."/>
        </authorList>
    </citation>
    <scope>NUCLEOTIDE SEQUENCE [LARGE SCALE GENOMIC DNA]</scope>
    <source>
        <strain evidence="14 15">Jb2</strain>
    </source>
</reference>
<evidence type="ECO:0000256" key="5">
    <source>
        <dbReference type="ARBA" id="ARBA00013558"/>
    </source>
</evidence>
<dbReference type="GO" id="GO:0031071">
    <property type="term" value="F:cysteine desulfurase activity"/>
    <property type="evidence" value="ECO:0007669"/>
    <property type="project" value="UniProtKB-EC"/>
</dbReference>
<evidence type="ECO:0000256" key="10">
    <source>
        <dbReference type="ARBA" id="ARBA00023014"/>
    </source>
</evidence>
<dbReference type="PANTHER" id="PTHR11601">
    <property type="entry name" value="CYSTEINE DESULFURYLASE FAMILY MEMBER"/>
    <property type="match status" value="1"/>
</dbReference>
<dbReference type="GO" id="GO:0051536">
    <property type="term" value="F:iron-sulfur cluster binding"/>
    <property type="evidence" value="ECO:0007669"/>
    <property type="project" value="UniProtKB-KW"/>
</dbReference>
<protein>
    <recommendedName>
        <fullName evidence="5">Cysteine desulfurase</fullName>
        <ecNumber evidence="4">2.8.1.7</ecNumber>
    </recommendedName>
</protein>
<keyword evidence="10" id="KW-0411">Iron-sulfur</keyword>
<dbReference type="EC" id="2.8.1.7" evidence="4"/>
<dbReference type="Proteomes" id="UP000315037">
    <property type="component" value="Unassembled WGS sequence"/>
</dbReference>
<accession>A0A506UL56</accession>
<comment type="catalytic activity">
    <reaction evidence="11">
        <text>(sulfur carrier)-H + L-cysteine = (sulfur carrier)-SH + L-alanine</text>
        <dbReference type="Rhea" id="RHEA:43892"/>
        <dbReference type="Rhea" id="RHEA-COMP:14737"/>
        <dbReference type="Rhea" id="RHEA-COMP:14739"/>
        <dbReference type="ChEBI" id="CHEBI:29917"/>
        <dbReference type="ChEBI" id="CHEBI:35235"/>
        <dbReference type="ChEBI" id="CHEBI:57972"/>
        <dbReference type="ChEBI" id="CHEBI:64428"/>
        <dbReference type="EC" id="2.8.1.7"/>
    </reaction>
</comment>
<dbReference type="Gene3D" id="1.10.260.50">
    <property type="match status" value="1"/>
</dbReference>
<dbReference type="AlphaFoldDB" id="A0A506UL56"/>
<evidence type="ECO:0000259" key="13">
    <source>
        <dbReference type="Pfam" id="PF00266"/>
    </source>
</evidence>
<dbReference type="InterPro" id="IPR000192">
    <property type="entry name" value="Aminotrans_V_dom"/>
</dbReference>
<dbReference type="SUPFAM" id="SSF53383">
    <property type="entry name" value="PLP-dependent transferases"/>
    <property type="match status" value="1"/>
</dbReference>
<dbReference type="Gene3D" id="3.40.640.10">
    <property type="entry name" value="Type I PLP-dependent aspartate aminotransferase-like (Major domain)"/>
    <property type="match status" value="1"/>
</dbReference>